<name>A0A6H5FWT1_9HEMI</name>
<dbReference type="Proteomes" id="UP000479000">
    <property type="component" value="Unassembled WGS sequence"/>
</dbReference>
<feature type="region of interest" description="Disordered" evidence="1">
    <location>
        <begin position="327"/>
        <end position="360"/>
    </location>
</feature>
<evidence type="ECO:0000313" key="3">
    <source>
        <dbReference type="EMBL" id="CAA9994585.1"/>
    </source>
</evidence>
<dbReference type="PROSITE" id="PS51020">
    <property type="entry name" value="SPONDIN"/>
    <property type="match status" value="1"/>
</dbReference>
<feature type="non-terminal residue" evidence="3">
    <location>
        <position position="545"/>
    </location>
</feature>
<dbReference type="Pfam" id="PF06468">
    <property type="entry name" value="Spond_N"/>
    <property type="match status" value="1"/>
</dbReference>
<dbReference type="InterPro" id="IPR009465">
    <property type="entry name" value="Spondin_N"/>
</dbReference>
<evidence type="ECO:0000313" key="4">
    <source>
        <dbReference type="Proteomes" id="UP000479000"/>
    </source>
</evidence>
<dbReference type="EMBL" id="CADCXU010002007">
    <property type="protein sequence ID" value="CAA9994585.1"/>
    <property type="molecule type" value="Genomic_DNA"/>
</dbReference>
<gene>
    <name evidence="3" type="ORF">NTEN_LOCUS1401</name>
</gene>
<dbReference type="InterPro" id="IPR038678">
    <property type="entry name" value="Spondin_N_sf"/>
</dbReference>
<feature type="domain" description="Spondin" evidence="2">
    <location>
        <begin position="421"/>
        <end position="545"/>
    </location>
</feature>
<dbReference type="Gene3D" id="2.60.40.2130">
    <property type="entry name" value="F-spondin domain"/>
    <property type="match status" value="1"/>
</dbReference>
<accession>A0A6H5FWT1</accession>
<evidence type="ECO:0000259" key="2">
    <source>
        <dbReference type="PROSITE" id="PS51020"/>
    </source>
</evidence>
<feature type="region of interest" description="Disordered" evidence="1">
    <location>
        <begin position="270"/>
        <end position="314"/>
    </location>
</feature>
<reference evidence="3 4" key="1">
    <citation type="submission" date="2020-02" db="EMBL/GenBank/DDBJ databases">
        <authorList>
            <person name="Ferguson B K."/>
        </authorList>
    </citation>
    <scope>NUCLEOTIDE SEQUENCE [LARGE SCALE GENOMIC DNA]</scope>
</reference>
<keyword evidence="4" id="KW-1185">Reference proteome</keyword>
<protein>
    <recommendedName>
        <fullName evidence="2">Spondin domain-containing protein</fullName>
    </recommendedName>
</protein>
<evidence type="ECO:0000256" key="1">
    <source>
        <dbReference type="SAM" id="MobiDB-lite"/>
    </source>
</evidence>
<organism evidence="3 4">
    <name type="scientific">Nesidiocoris tenuis</name>
    <dbReference type="NCBI Taxonomy" id="355587"/>
    <lineage>
        <taxon>Eukaryota</taxon>
        <taxon>Metazoa</taxon>
        <taxon>Ecdysozoa</taxon>
        <taxon>Arthropoda</taxon>
        <taxon>Hexapoda</taxon>
        <taxon>Insecta</taxon>
        <taxon>Pterygota</taxon>
        <taxon>Neoptera</taxon>
        <taxon>Paraneoptera</taxon>
        <taxon>Hemiptera</taxon>
        <taxon>Heteroptera</taxon>
        <taxon>Panheteroptera</taxon>
        <taxon>Cimicomorpha</taxon>
        <taxon>Miridae</taxon>
        <taxon>Dicyphina</taxon>
        <taxon>Nesidiocoris</taxon>
    </lineage>
</organism>
<proteinExistence type="predicted"/>
<sequence length="545" mass="61768">MGHQYDIMALRDTILTSWIPMGHQYDDIMEPYEIIIHSICSALRTQAKTITPLAAKYDQNEDSGFSSTECSNEPADGLLYPPDFVKIRSQLEAQVFITMKHLNREIREARNERREEIVKARENANRQRHREDDRVQGAAVVRQPKMNYVIPILTDGYMRAIGRAVQDEGGNLDNQYVQFVHDLCTIVVYLDMNGYRYSSRLKTLRHLLSELRQCSSTGKIADAPVGGYVLSQFKRFFIMLLCTGQQFEPSVGVSGRDDRVSDWLSAARSGTTDPLRRLSGKQRPPSAIQQGGTRRSACNGLTRIRPPSRPRSRPVVRHLAAFGTQPPQRVRCAGGTLSQSKTQSSRLDTPTDGSNHRKTHPLSTAAAAVAIGRSVVRARPARRNRPHSAQFRPVPRQMAPEWHLVAVVTAAFVAAASGQTAAGACQSDKLASYTVVMHTFWTRDKFPKHYPDWRPTAQFSKIIVPVFFLQWISILYRVKRRSENQRWEGANKGRYVLRAFTSPIIKSMHFLKALISLPARRTRPRKQMESILPNIQTLHHQHRQG</sequence>
<feature type="compositionally biased region" description="Polar residues" evidence="1">
    <location>
        <begin position="336"/>
        <end position="353"/>
    </location>
</feature>
<dbReference type="OrthoDB" id="6090599at2759"/>
<dbReference type="AlphaFoldDB" id="A0A6H5FWT1"/>